<dbReference type="GO" id="GO:1901371">
    <property type="term" value="P:regulation of leaf morphogenesis"/>
    <property type="evidence" value="ECO:0007669"/>
    <property type="project" value="TreeGrafter"/>
</dbReference>
<keyword evidence="4" id="KW-0964">Secreted</keyword>
<keyword evidence="5" id="KW-0372">Hormone</keyword>
<comment type="similarity">
    <text evidence="2">Belongs to the C-terminally encoded plant signaling peptide (CEP) family.</text>
</comment>
<dbReference type="GO" id="GO:0048046">
    <property type="term" value="C:apoplast"/>
    <property type="evidence" value="ECO:0007669"/>
    <property type="project" value="UniProtKB-SubCell"/>
</dbReference>
<sequence length="129" mass="14090">MATFKLIFTSVFLLALVYSHELIRADGRQLRPQMNKKCENYGTVCDKNATENGRNSGNNLNWRRGIFKHEAVSETADPTGGQSPADANVEPSHQPIPANGTDDFRPTVPGHSPGAGHAKPPRIIDPIFP</sequence>
<dbReference type="PANTHER" id="PTHR33348:SF36">
    <property type="match status" value="1"/>
</dbReference>
<protein>
    <submittedName>
        <fullName evidence="10">Uncharacterized protein</fullName>
    </submittedName>
</protein>
<keyword evidence="3" id="KW-0052">Apoplast</keyword>
<dbReference type="Proteomes" id="UP000516437">
    <property type="component" value="Chromosome 3"/>
</dbReference>
<proteinExistence type="inferred from homology"/>
<keyword evidence="7" id="KW-0379">Hydroxylation</keyword>
<dbReference type="GO" id="GO:0005179">
    <property type="term" value="F:hormone activity"/>
    <property type="evidence" value="ECO:0007669"/>
    <property type="project" value="UniProtKB-KW"/>
</dbReference>
<dbReference type="GO" id="GO:2000280">
    <property type="term" value="P:regulation of root development"/>
    <property type="evidence" value="ECO:0007669"/>
    <property type="project" value="TreeGrafter"/>
</dbReference>
<dbReference type="PANTHER" id="PTHR33348">
    <property type="entry name" value="PRECURSOR OF CEP5"/>
    <property type="match status" value="1"/>
</dbReference>
<evidence type="ECO:0000256" key="6">
    <source>
        <dbReference type="ARBA" id="ARBA00022729"/>
    </source>
</evidence>
<comment type="caution">
    <text evidence="10">The sequence shown here is derived from an EMBL/GenBank/DDBJ whole genome shotgun (WGS) entry which is preliminary data.</text>
</comment>
<evidence type="ECO:0000256" key="4">
    <source>
        <dbReference type="ARBA" id="ARBA00022525"/>
    </source>
</evidence>
<keyword evidence="6 9" id="KW-0732">Signal</keyword>
<evidence type="ECO:0000313" key="10">
    <source>
        <dbReference type="EMBL" id="KAB1220383.1"/>
    </source>
</evidence>
<organism evidence="10 11">
    <name type="scientific">Morella rubra</name>
    <name type="common">Chinese bayberry</name>
    <dbReference type="NCBI Taxonomy" id="262757"/>
    <lineage>
        <taxon>Eukaryota</taxon>
        <taxon>Viridiplantae</taxon>
        <taxon>Streptophyta</taxon>
        <taxon>Embryophyta</taxon>
        <taxon>Tracheophyta</taxon>
        <taxon>Spermatophyta</taxon>
        <taxon>Magnoliopsida</taxon>
        <taxon>eudicotyledons</taxon>
        <taxon>Gunneridae</taxon>
        <taxon>Pentapetalae</taxon>
        <taxon>rosids</taxon>
        <taxon>fabids</taxon>
        <taxon>Fagales</taxon>
        <taxon>Myricaceae</taxon>
        <taxon>Morella</taxon>
    </lineage>
</organism>
<dbReference type="EMBL" id="RXIC02000021">
    <property type="protein sequence ID" value="KAB1220383.1"/>
    <property type="molecule type" value="Genomic_DNA"/>
</dbReference>
<evidence type="ECO:0000256" key="7">
    <source>
        <dbReference type="ARBA" id="ARBA00023278"/>
    </source>
</evidence>
<gene>
    <name evidence="10" type="ORF">CJ030_MR3G009843</name>
</gene>
<dbReference type="GO" id="GO:0048364">
    <property type="term" value="P:root development"/>
    <property type="evidence" value="ECO:0007669"/>
    <property type="project" value="InterPro"/>
</dbReference>
<feature type="signal peptide" evidence="9">
    <location>
        <begin position="1"/>
        <end position="19"/>
    </location>
</feature>
<evidence type="ECO:0000256" key="8">
    <source>
        <dbReference type="SAM" id="MobiDB-lite"/>
    </source>
</evidence>
<dbReference type="InterPro" id="IPR033250">
    <property type="entry name" value="CEP"/>
</dbReference>
<evidence type="ECO:0000256" key="2">
    <source>
        <dbReference type="ARBA" id="ARBA00008963"/>
    </source>
</evidence>
<comment type="subcellular location">
    <subcellularLocation>
        <location evidence="1">Secreted</location>
        <location evidence="1">Extracellular space</location>
        <location evidence="1">Apoplast</location>
    </subcellularLocation>
</comment>
<feature type="chain" id="PRO_5025460733" evidence="9">
    <location>
        <begin position="20"/>
        <end position="129"/>
    </location>
</feature>
<feature type="region of interest" description="Disordered" evidence="8">
    <location>
        <begin position="73"/>
        <end position="129"/>
    </location>
</feature>
<dbReference type="GO" id="GO:1902025">
    <property type="term" value="P:nitrate import"/>
    <property type="evidence" value="ECO:0007669"/>
    <property type="project" value="TreeGrafter"/>
</dbReference>
<evidence type="ECO:0000256" key="9">
    <source>
        <dbReference type="SAM" id="SignalP"/>
    </source>
</evidence>
<dbReference type="OrthoDB" id="1863260at2759"/>
<evidence type="ECO:0000256" key="3">
    <source>
        <dbReference type="ARBA" id="ARBA00022523"/>
    </source>
</evidence>
<evidence type="ECO:0000313" key="11">
    <source>
        <dbReference type="Proteomes" id="UP000516437"/>
    </source>
</evidence>
<dbReference type="AlphaFoldDB" id="A0A6A1W670"/>
<keyword evidence="11" id="KW-1185">Reference proteome</keyword>
<name>A0A6A1W670_9ROSI</name>
<dbReference type="GO" id="GO:0006995">
    <property type="term" value="P:cellular response to nitrogen starvation"/>
    <property type="evidence" value="ECO:0007669"/>
    <property type="project" value="UniProtKB-ARBA"/>
</dbReference>
<accession>A0A6A1W670</accession>
<reference evidence="10 11" key="1">
    <citation type="journal article" date="2019" name="Plant Biotechnol. J.">
        <title>The red bayberry genome and genetic basis of sex determination.</title>
        <authorList>
            <person name="Jia H.M."/>
            <person name="Jia H.J."/>
            <person name="Cai Q.L."/>
            <person name="Wang Y."/>
            <person name="Zhao H.B."/>
            <person name="Yang W.F."/>
            <person name="Wang G.Y."/>
            <person name="Li Y.H."/>
            <person name="Zhan D.L."/>
            <person name="Shen Y.T."/>
            <person name="Niu Q.F."/>
            <person name="Chang L."/>
            <person name="Qiu J."/>
            <person name="Zhao L."/>
            <person name="Xie H.B."/>
            <person name="Fu W.Y."/>
            <person name="Jin J."/>
            <person name="Li X.W."/>
            <person name="Jiao Y."/>
            <person name="Zhou C.C."/>
            <person name="Tu T."/>
            <person name="Chai C.Y."/>
            <person name="Gao J.L."/>
            <person name="Fan L.J."/>
            <person name="van de Weg E."/>
            <person name="Wang J.Y."/>
            <person name="Gao Z.S."/>
        </authorList>
    </citation>
    <scope>NUCLEOTIDE SEQUENCE [LARGE SCALE GENOMIC DNA]</scope>
    <source>
        <tissue evidence="10">Leaves</tissue>
    </source>
</reference>
<evidence type="ECO:0000256" key="5">
    <source>
        <dbReference type="ARBA" id="ARBA00022702"/>
    </source>
</evidence>
<evidence type="ECO:0000256" key="1">
    <source>
        <dbReference type="ARBA" id="ARBA00004271"/>
    </source>
</evidence>